<proteinExistence type="predicted"/>
<organism evidence="1">
    <name type="scientific">Thermomicrobium roseum</name>
    <dbReference type="NCBI Taxonomy" id="500"/>
    <lineage>
        <taxon>Bacteria</taxon>
        <taxon>Pseudomonadati</taxon>
        <taxon>Thermomicrobiota</taxon>
        <taxon>Thermomicrobia</taxon>
        <taxon>Thermomicrobiales</taxon>
        <taxon>Thermomicrobiaceae</taxon>
        <taxon>Thermomicrobium</taxon>
    </lineage>
</organism>
<comment type="caution">
    <text evidence="1">The sequence shown here is derived from an EMBL/GenBank/DDBJ whole genome shotgun (WGS) entry which is preliminary data.</text>
</comment>
<name>A0A7C1XPI5_THERO</name>
<sequence length="874" mass="94523">MTTSSVLVGSLRHGSSARCALKVAITSFRTETSSTSCSTSNSRGGRTVSVDLGPRTAGLLPSWLVLLTATLWLAAILAVWRWRRRLAGELTAIGALALAWLLFFWRPLTTPAHVPRGGGDLASFFFPLHAFAARTVQEGYLPFWNPTLFSGMPHWANYQTGILYPLNWLAWLLARPFSYGALELLVLVHYAIASLGAYALARYGLSLGQIPSLAAGIVFPYSGFLVAHLGHYSMLAAAVWIPWLWLALARLTATQRWRWVGGIAVATFLLATGGHQQTLLYGLLASGLWWLACLITWHGSELRRFWEVVAATARSERLWTLRPLMAEGLRAGLGVASGLLLAAPALLPSLELARRSVRAGGLSYEQASEFALQPIALLSFVLPRLWGDNPTNWWGSWASGEVWGYAGIITLLLAGIGLVWSREPLRWALGGLGLLALLHALGPSTPLHGWIYRFLPFADLVRAPARTLLFVDLTLALLAALGLAAITDTSRNGTALLRRGLAVTIAALSFLITPLLLLPLVASATPPPRAIIALEGVLLAVLWLALTTVWLWAHQTRLPTTVSALAGIALMTLDLFSATAPFNPTPDDLLIDFRHPSVVETVRSASHQDGPWRLLSLTIRWQPSAAAVHALEDAGGLYDPMQPAAYARVLDCARSAPQRPLLDLLNVRFLLTSAEADHPGMRFQQKLTSAEGLVLWENPDALPRAWLATNATVTSLEAALARLCEADFDPRQELLLTGTLPLPDPTATGSTQIAWDGPNRLDVRVQVSAPAYLVVAVPADPGWHAQLDGKPVSIAIADGIYQAVWVPSGEHTVVFTYRPPFLAWGLLAASVGGAILLLALTRDFAPRRLPAVLRDARPSLSAAEETHATTSERS</sequence>
<dbReference type="PANTHER" id="PTHR38454">
    <property type="entry name" value="INTEGRAL MEMBRANE PROTEIN-RELATED"/>
    <property type="match status" value="1"/>
</dbReference>
<gene>
    <name evidence="1" type="ORF">ENP47_02215</name>
</gene>
<dbReference type="InterPro" id="IPR018580">
    <property type="entry name" value="Uncharacterised_YfhO"/>
</dbReference>
<dbReference type="AlphaFoldDB" id="A0A7C1XPI5"/>
<dbReference type="Pfam" id="PF09586">
    <property type="entry name" value="YfhO"/>
    <property type="match status" value="1"/>
</dbReference>
<dbReference type="PANTHER" id="PTHR38454:SF1">
    <property type="entry name" value="INTEGRAL MEMBRANE PROTEIN"/>
    <property type="match status" value="1"/>
</dbReference>
<reference evidence="1" key="1">
    <citation type="journal article" date="2020" name="mSystems">
        <title>Genome- and Community-Level Interaction Insights into Carbon Utilization and Element Cycling Functions of Hydrothermarchaeota in Hydrothermal Sediment.</title>
        <authorList>
            <person name="Zhou Z."/>
            <person name="Liu Y."/>
            <person name="Xu W."/>
            <person name="Pan J."/>
            <person name="Luo Z.H."/>
            <person name="Li M."/>
        </authorList>
    </citation>
    <scope>NUCLEOTIDE SEQUENCE [LARGE SCALE GENOMIC DNA]</scope>
    <source>
        <strain evidence="1">SpSt-222</strain>
    </source>
</reference>
<accession>A0A7C1XPI5</accession>
<dbReference type="EMBL" id="DSJL01000006">
    <property type="protein sequence ID" value="HEF64412.1"/>
    <property type="molecule type" value="Genomic_DNA"/>
</dbReference>
<evidence type="ECO:0000313" key="1">
    <source>
        <dbReference type="EMBL" id="HEF64412.1"/>
    </source>
</evidence>
<protein>
    <recommendedName>
        <fullName evidence="2">YfhO family protein</fullName>
    </recommendedName>
</protein>
<evidence type="ECO:0008006" key="2">
    <source>
        <dbReference type="Google" id="ProtNLM"/>
    </source>
</evidence>